<gene>
    <name evidence="6" type="ORF">SAMN05216218_113116</name>
</gene>
<dbReference type="InterPro" id="IPR045455">
    <property type="entry name" value="NrS-1_pol-like_helicase"/>
</dbReference>
<protein>
    <submittedName>
        <fullName evidence="6">Putative DNA primase/helicase</fullName>
    </submittedName>
</protein>
<dbReference type="InterPro" id="IPR014015">
    <property type="entry name" value="Helicase_SF3_DNA-vir"/>
</dbReference>
<evidence type="ECO:0000259" key="5">
    <source>
        <dbReference type="PROSITE" id="PS51206"/>
    </source>
</evidence>
<dbReference type="SMART" id="SM00885">
    <property type="entry name" value="D5_N"/>
    <property type="match status" value="1"/>
</dbReference>
<dbReference type="NCBIfam" id="TIGR01613">
    <property type="entry name" value="primase_Cterm"/>
    <property type="match status" value="1"/>
</dbReference>
<dbReference type="STRING" id="660518.SAMN05216218_113116"/>
<proteinExistence type="predicted"/>
<evidence type="ECO:0000256" key="1">
    <source>
        <dbReference type="ARBA" id="ARBA00022741"/>
    </source>
</evidence>
<dbReference type="GO" id="GO:0016787">
    <property type="term" value="F:hydrolase activity"/>
    <property type="evidence" value="ECO:0007669"/>
    <property type="project" value="UniProtKB-KW"/>
</dbReference>
<evidence type="ECO:0000256" key="3">
    <source>
        <dbReference type="ARBA" id="ARBA00022840"/>
    </source>
</evidence>
<dbReference type="GO" id="GO:0004386">
    <property type="term" value="F:helicase activity"/>
    <property type="evidence" value="ECO:0007669"/>
    <property type="project" value="UniProtKB-KW"/>
</dbReference>
<dbReference type="PANTHER" id="PTHR35372:SF2">
    <property type="entry name" value="SF3 HELICASE DOMAIN-CONTAINING PROTEIN"/>
    <property type="match status" value="1"/>
</dbReference>
<feature type="region of interest" description="Disordered" evidence="4">
    <location>
        <begin position="1"/>
        <end position="21"/>
    </location>
</feature>
<feature type="domain" description="SF3 helicase" evidence="5">
    <location>
        <begin position="545"/>
        <end position="700"/>
    </location>
</feature>
<dbReference type="InterPro" id="IPR006500">
    <property type="entry name" value="Helicase_put_C_phage/plasmid"/>
</dbReference>
<keyword evidence="7" id="KW-1185">Reference proteome</keyword>
<keyword evidence="6" id="KW-0347">Helicase</keyword>
<dbReference type="InterPro" id="IPR014818">
    <property type="entry name" value="Phage/plasmid_primase_P4_C"/>
</dbReference>
<dbReference type="EMBL" id="FNBK01000013">
    <property type="protein sequence ID" value="SDG02577.1"/>
    <property type="molecule type" value="Genomic_DNA"/>
</dbReference>
<dbReference type="RefSeq" id="WP_092694152.1">
    <property type="nucleotide sequence ID" value="NZ_FNBK01000013.1"/>
</dbReference>
<evidence type="ECO:0000256" key="2">
    <source>
        <dbReference type="ARBA" id="ARBA00022801"/>
    </source>
</evidence>
<name>A0A1G7QVN6_9EURY</name>
<dbReference type="InterPro" id="IPR027417">
    <property type="entry name" value="P-loop_NTPase"/>
</dbReference>
<dbReference type="PROSITE" id="PS51206">
    <property type="entry name" value="SF3_HELICASE_1"/>
    <property type="match status" value="1"/>
</dbReference>
<accession>A0A1G7QVN6</accession>
<dbReference type="SUPFAM" id="SSF52540">
    <property type="entry name" value="P-loop containing nucleoside triphosphate hydrolases"/>
    <property type="match status" value="1"/>
</dbReference>
<keyword evidence="1" id="KW-0547">Nucleotide-binding</keyword>
<dbReference type="Pfam" id="PF08706">
    <property type="entry name" value="D5_N"/>
    <property type="match status" value="1"/>
</dbReference>
<dbReference type="PANTHER" id="PTHR35372">
    <property type="entry name" value="ATP BINDING PROTEIN-RELATED"/>
    <property type="match status" value="1"/>
</dbReference>
<organism evidence="6 7">
    <name type="scientific">Halorientalis regularis</name>
    <dbReference type="NCBI Taxonomy" id="660518"/>
    <lineage>
        <taxon>Archaea</taxon>
        <taxon>Methanobacteriati</taxon>
        <taxon>Methanobacteriota</taxon>
        <taxon>Stenosarchaea group</taxon>
        <taxon>Halobacteria</taxon>
        <taxon>Halobacteriales</taxon>
        <taxon>Haloarculaceae</taxon>
        <taxon>Halorientalis</taxon>
    </lineage>
</organism>
<evidence type="ECO:0000313" key="7">
    <source>
        <dbReference type="Proteomes" id="UP000199076"/>
    </source>
</evidence>
<reference evidence="7" key="1">
    <citation type="submission" date="2016-10" db="EMBL/GenBank/DDBJ databases">
        <authorList>
            <person name="Varghese N."/>
            <person name="Submissions S."/>
        </authorList>
    </citation>
    <scope>NUCLEOTIDE SEQUENCE [LARGE SCALE GENOMIC DNA]</scope>
    <source>
        <strain evidence="7">IBRC-M 10760</strain>
    </source>
</reference>
<dbReference type="SUPFAM" id="SSF57783">
    <property type="entry name" value="Zinc beta-ribbon"/>
    <property type="match status" value="1"/>
</dbReference>
<keyword evidence="3" id="KW-0067">ATP-binding</keyword>
<dbReference type="OrthoDB" id="271668at2157"/>
<dbReference type="Pfam" id="PF19263">
    <property type="entry name" value="DUF5906"/>
    <property type="match status" value="1"/>
</dbReference>
<keyword evidence="2" id="KW-0378">Hydrolase</keyword>
<evidence type="ECO:0000256" key="4">
    <source>
        <dbReference type="SAM" id="MobiDB-lite"/>
    </source>
</evidence>
<dbReference type="InterPro" id="IPR051620">
    <property type="entry name" value="ORF904-like_C"/>
</dbReference>
<dbReference type="AlphaFoldDB" id="A0A1G7QVN6"/>
<feature type="region of interest" description="Disordered" evidence="4">
    <location>
        <begin position="822"/>
        <end position="843"/>
    </location>
</feature>
<evidence type="ECO:0000313" key="6">
    <source>
        <dbReference type="EMBL" id="SDG02577.1"/>
    </source>
</evidence>
<sequence length="843" mass="96005">MSTQVSSGEAPQDHSIPTQLVNEGQWLCWEEVETDGRKRKMPRVPDGSGEPAKTSDPSTWGSFDEAYKSCQQRKGVGLGFVLTEDDPYLAVDFDDVRDPDSGETEDWVLEAIDRWDAYAEVSPSGTGVHVWLKDVTEPDWWVDTDHIEVYDSGQYITVTDDHFSDTPTRVSTPSNFEQWLEGHAELEVPEPPSQESQGESGEYEVDIAIDVYDVLSRASYPENKRVSHPFHDSSTGGNFQVFEGGEVWHCYRHGVNGSALHLIGIEQGVIDCGDLNRNLTDKEWAKIFEAGREAGYDLPAPSDESDYSSPTSIVEALIESQERWISEAEKTITVWDVGEQDAAEVKEIFEKQSLNSDESLEILQGLDSEYSNAFSDFLDDPDEWTVRLATPDDKWREVRGWYSEDGEKKYARDFAVRLLREEYDFITVKDSEQMYSYDDEKGVYENDAEKVVKQRLEEMLQSHYSKHEVREILARLSSGSYIDRGEFGQSGSQVCVANGVLDIETGELSDFHPNYNFRSRLPVEYDPDADCPQFKSFLEEVCPDDKIPMLQEFVGYCLQPRMHHKKALLLLGPTDAGKSVFLDVLEALFGTESTTSHSVQYLANNRWGEADLVGKIANIRHDLDSSAIENAGKIKELTAGDRVRAERKHEDPFFFQPRTKHIFSANQPPARTKEDSGFWNRWLTVVFPETIPRDEQNPRLTEKLTSEEELAGVLNWAVEGYQRLERQGQFTNEPRPMENRRLWEQYGNSVEQFVSQHLERAPSEFVRKDTAYDAYKKFAKAEGMEVVTKHKFTSELKGKGASVKQRRFDGERERVYTGFQWSGERPDASATEGLEGDIEELFG</sequence>
<feature type="compositionally biased region" description="Acidic residues" evidence="4">
    <location>
        <begin position="834"/>
        <end position="843"/>
    </location>
</feature>
<dbReference type="Proteomes" id="UP000199076">
    <property type="component" value="Unassembled WGS sequence"/>
</dbReference>
<feature type="region of interest" description="Disordered" evidence="4">
    <location>
        <begin position="33"/>
        <end position="63"/>
    </location>
</feature>
<dbReference type="Gene3D" id="3.40.50.300">
    <property type="entry name" value="P-loop containing nucleotide triphosphate hydrolases"/>
    <property type="match status" value="1"/>
</dbReference>
<dbReference type="GO" id="GO:0005524">
    <property type="term" value="F:ATP binding"/>
    <property type="evidence" value="ECO:0007669"/>
    <property type="project" value="UniProtKB-KW"/>
</dbReference>